<evidence type="ECO:0000259" key="10">
    <source>
        <dbReference type="PROSITE" id="PS50893"/>
    </source>
</evidence>
<dbReference type="InterPro" id="IPR039421">
    <property type="entry name" value="Type_1_exporter"/>
</dbReference>
<keyword evidence="3" id="KW-0813">Transport</keyword>
<dbReference type="PROSITE" id="PS50893">
    <property type="entry name" value="ABC_TRANSPORTER_2"/>
    <property type="match status" value="1"/>
</dbReference>
<dbReference type="Proteomes" id="UP000528964">
    <property type="component" value="Unassembled WGS sequence"/>
</dbReference>
<keyword evidence="8 9" id="KW-0472">Membrane</keyword>
<evidence type="ECO:0000256" key="6">
    <source>
        <dbReference type="ARBA" id="ARBA00022840"/>
    </source>
</evidence>
<gene>
    <name evidence="12" type="ORF">GGR24_000407</name>
</gene>
<evidence type="ECO:0000256" key="8">
    <source>
        <dbReference type="ARBA" id="ARBA00023136"/>
    </source>
</evidence>
<dbReference type="Gene3D" id="3.40.50.300">
    <property type="entry name" value="P-loop containing nucleotide triphosphate hydrolases"/>
    <property type="match status" value="1"/>
</dbReference>
<name>A0A7W6D421_9HYPH</name>
<evidence type="ECO:0000256" key="1">
    <source>
        <dbReference type="ARBA" id="ARBA00004651"/>
    </source>
</evidence>
<dbReference type="InterPro" id="IPR003439">
    <property type="entry name" value="ABC_transporter-like_ATP-bd"/>
</dbReference>
<accession>A0A7W6D421</accession>
<dbReference type="InterPro" id="IPR036640">
    <property type="entry name" value="ABC1_TM_sf"/>
</dbReference>
<keyword evidence="7 9" id="KW-1133">Transmembrane helix</keyword>
<dbReference type="RefSeq" id="WP_343066165.1">
    <property type="nucleotide sequence ID" value="NZ_JACIDR010000001.1"/>
</dbReference>
<dbReference type="SUPFAM" id="SSF90123">
    <property type="entry name" value="ABC transporter transmembrane region"/>
    <property type="match status" value="1"/>
</dbReference>
<dbReference type="GO" id="GO:0005886">
    <property type="term" value="C:plasma membrane"/>
    <property type="evidence" value="ECO:0007669"/>
    <property type="project" value="UniProtKB-SubCell"/>
</dbReference>
<evidence type="ECO:0000256" key="9">
    <source>
        <dbReference type="SAM" id="Phobius"/>
    </source>
</evidence>
<dbReference type="CDD" id="cd07346">
    <property type="entry name" value="ABC_6TM_exporters"/>
    <property type="match status" value="1"/>
</dbReference>
<comment type="caution">
    <text evidence="12">The sequence shown here is derived from an EMBL/GenBank/DDBJ whole genome shotgun (WGS) entry which is preliminary data.</text>
</comment>
<feature type="transmembrane region" description="Helical" evidence="9">
    <location>
        <begin position="168"/>
        <end position="200"/>
    </location>
</feature>
<dbReference type="GO" id="GO:0034040">
    <property type="term" value="F:ATPase-coupled lipid transmembrane transporter activity"/>
    <property type="evidence" value="ECO:0007669"/>
    <property type="project" value="TreeGrafter"/>
</dbReference>
<dbReference type="FunFam" id="3.40.50.300:FF:000287">
    <property type="entry name" value="Multidrug ABC transporter ATP-binding protein"/>
    <property type="match status" value="1"/>
</dbReference>
<dbReference type="SUPFAM" id="SSF52540">
    <property type="entry name" value="P-loop containing nucleoside triphosphate hydrolases"/>
    <property type="match status" value="1"/>
</dbReference>
<reference evidence="12 13" key="1">
    <citation type="submission" date="2020-08" db="EMBL/GenBank/DDBJ databases">
        <title>Genomic Encyclopedia of Type Strains, Phase IV (KMG-IV): sequencing the most valuable type-strain genomes for metagenomic binning, comparative biology and taxonomic classification.</title>
        <authorList>
            <person name="Goeker M."/>
        </authorList>
    </citation>
    <scope>NUCLEOTIDE SEQUENCE [LARGE SCALE GENOMIC DNA]</scope>
    <source>
        <strain evidence="12 13">DSM 25481</strain>
    </source>
</reference>
<keyword evidence="6 12" id="KW-0067">ATP-binding</keyword>
<evidence type="ECO:0000313" key="13">
    <source>
        <dbReference type="Proteomes" id="UP000528964"/>
    </source>
</evidence>
<feature type="transmembrane region" description="Helical" evidence="9">
    <location>
        <begin position="78"/>
        <end position="97"/>
    </location>
</feature>
<dbReference type="InterPro" id="IPR003593">
    <property type="entry name" value="AAA+_ATPase"/>
</dbReference>
<dbReference type="InterPro" id="IPR011527">
    <property type="entry name" value="ABC1_TM_dom"/>
</dbReference>
<dbReference type="AlphaFoldDB" id="A0A7W6D421"/>
<dbReference type="SMART" id="SM00382">
    <property type="entry name" value="AAA"/>
    <property type="match status" value="1"/>
</dbReference>
<evidence type="ECO:0000259" key="11">
    <source>
        <dbReference type="PROSITE" id="PS50929"/>
    </source>
</evidence>
<dbReference type="GO" id="GO:0140359">
    <property type="term" value="F:ABC-type transporter activity"/>
    <property type="evidence" value="ECO:0007669"/>
    <property type="project" value="InterPro"/>
</dbReference>
<feature type="domain" description="ABC transmembrane type-1" evidence="11">
    <location>
        <begin position="42"/>
        <end position="325"/>
    </location>
</feature>
<dbReference type="PROSITE" id="PS00211">
    <property type="entry name" value="ABC_TRANSPORTER_1"/>
    <property type="match status" value="1"/>
</dbReference>
<feature type="transmembrane region" description="Helical" evidence="9">
    <location>
        <begin position="268"/>
        <end position="286"/>
    </location>
</feature>
<comment type="subcellular location">
    <subcellularLocation>
        <location evidence="1">Cell membrane</location>
        <topology evidence="1">Multi-pass membrane protein</topology>
    </subcellularLocation>
</comment>
<proteinExistence type="inferred from homology"/>
<evidence type="ECO:0000256" key="4">
    <source>
        <dbReference type="ARBA" id="ARBA00022692"/>
    </source>
</evidence>
<evidence type="ECO:0000256" key="2">
    <source>
        <dbReference type="ARBA" id="ARBA00005417"/>
    </source>
</evidence>
<dbReference type="Pfam" id="PF00664">
    <property type="entry name" value="ABC_membrane"/>
    <property type="match status" value="1"/>
</dbReference>
<evidence type="ECO:0000256" key="7">
    <source>
        <dbReference type="ARBA" id="ARBA00022989"/>
    </source>
</evidence>
<dbReference type="GO" id="GO:0016887">
    <property type="term" value="F:ATP hydrolysis activity"/>
    <property type="evidence" value="ECO:0007669"/>
    <property type="project" value="InterPro"/>
</dbReference>
<keyword evidence="5" id="KW-0547">Nucleotide-binding</keyword>
<keyword evidence="13" id="KW-1185">Reference proteome</keyword>
<dbReference type="InterPro" id="IPR027417">
    <property type="entry name" value="P-loop_NTPase"/>
</dbReference>
<evidence type="ECO:0000256" key="5">
    <source>
        <dbReference type="ARBA" id="ARBA00022741"/>
    </source>
</evidence>
<dbReference type="PANTHER" id="PTHR24221">
    <property type="entry name" value="ATP-BINDING CASSETTE SUB-FAMILY B"/>
    <property type="match status" value="1"/>
</dbReference>
<dbReference type="EMBL" id="JACIDR010000001">
    <property type="protein sequence ID" value="MBB3971774.1"/>
    <property type="molecule type" value="Genomic_DNA"/>
</dbReference>
<feature type="transmembrane region" description="Helical" evidence="9">
    <location>
        <begin position="37"/>
        <end position="57"/>
    </location>
</feature>
<sequence>MSAAELAYAPERREEDAPLASALRSPKAFLWRYCKRWPGHFIGLMTVVTVASCCMIASQYGMKLLVDAMEKPARGNEAVWFALAFFIGLTAIESILWRVSGWLGCRTTVGVGVDIRLDLLDYVAGHPMRFFQEERAGGLGHRITSTAGDFGQFVNKLTWNVMPPIVSFFGALLIFFTINVGMAVALTVAVVGITLGLIAFSVKGRPLHRRYAEQAGTVGGELIDVISNIWAVKAFAANARERARLRATFDVEARAQRRSWMFTEKARILHDALLWVMAGSMLIWAVTLWTRGSVTGGDVVVVSTLVFRILHGSRDLAMALVDMEQHLSYIGETLRVIGKPHEVIDAPNARPFRRKGGAIKFENVSFGYGGGKPVLHDFSLEIPAGQKVGVVGASGAGKSTLIHLVQRLHDVQQGRVLIDGQATSELTQESLRYAIAVVPQEISLFHRTVMENIRFGRPEATDEEVYEAAAAAQCDFILDLPEGYDTLVGERGAKLSGGQRQRIGIARAILKNAQIVVLDEATSALDTEAEIEVQRALDRLTRGRTVIAVAHRLSTLSDFDRIVVLSKGRVLEDGSIEELLGSHGAFAKMWRLQSRGLSVDEALEEVG</sequence>
<evidence type="ECO:0000313" key="12">
    <source>
        <dbReference type="EMBL" id="MBB3971774.1"/>
    </source>
</evidence>
<dbReference type="InterPro" id="IPR017871">
    <property type="entry name" value="ABC_transporter-like_CS"/>
</dbReference>
<comment type="similarity">
    <text evidence="2">Belongs to the ABC transporter superfamily.</text>
</comment>
<dbReference type="GO" id="GO:0005524">
    <property type="term" value="F:ATP binding"/>
    <property type="evidence" value="ECO:0007669"/>
    <property type="project" value="UniProtKB-KW"/>
</dbReference>
<feature type="domain" description="ABC transporter" evidence="10">
    <location>
        <begin position="359"/>
        <end position="592"/>
    </location>
</feature>
<dbReference type="Gene3D" id="1.20.1560.10">
    <property type="entry name" value="ABC transporter type 1, transmembrane domain"/>
    <property type="match status" value="1"/>
</dbReference>
<dbReference type="PROSITE" id="PS50929">
    <property type="entry name" value="ABC_TM1F"/>
    <property type="match status" value="1"/>
</dbReference>
<dbReference type="PANTHER" id="PTHR24221:SF632">
    <property type="entry name" value="ATP-DEPENDENT LIPID A-CORE FLIPPASE"/>
    <property type="match status" value="1"/>
</dbReference>
<evidence type="ECO:0000256" key="3">
    <source>
        <dbReference type="ARBA" id="ARBA00022448"/>
    </source>
</evidence>
<dbReference type="Pfam" id="PF00005">
    <property type="entry name" value="ABC_tran"/>
    <property type="match status" value="1"/>
</dbReference>
<keyword evidence="4 9" id="KW-0812">Transmembrane</keyword>
<organism evidence="12 13">
    <name type="scientific">Hansschlegelia beijingensis</name>
    <dbReference type="NCBI Taxonomy" id="1133344"/>
    <lineage>
        <taxon>Bacteria</taxon>
        <taxon>Pseudomonadati</taxon>
        <taxon>Pseudomonadota</taxon>
        <taxon>Alphaproteobacteria</taxon>
        <taxon>Hyphomicrobiales</taxon>
        <taxon>Methylopilaceae</taxon>
        <taxon>Hansschlegelia</taxon>
    </lineage>
</organism>
<protein>
    <submittedName>
        <fullName evidence="12">ATP-binding cassette subfamily B protein</fullName>
    </submittedName>
</protein>